<dbReference type="Pfam" id="PF05258">
    <property type="entry name" value="DciA"/>
    <property type="match status" value="1"/>
</dbReference>
<gene>
    <name evidence="1" type="ORF">G3M56_010965</name>
</gene>
<accession>A0A6B3L912</accession>
<proteinExistence type="predicted"/>
<dbReference type="InterPro" id="IPR007922">
    <property type="entry name" value="DciA-like"/>
</dbReference>
<evidence type="ECO:0000313" key="2">
    <source>
        <dbReference type="Proteomes" id="UP000475117"/>
    </source>
</evidence>
<reference evidence="1 2" key="1">
    <citation type="submission" date="2020-12" db="EMBL/GenBank/DDBJ databases">
        <title>Sulforoseuscoccus oceanibium gen. nov., sp. nov., a representative of the phylum Verrucomicrobia with special cytoplasmic membrane, and proposal of Sulforoseuscoccusaceae fam. nov.</title>
        <authorList>
            <person name="Xi F."/>
        </authorList>
    </citation>
    <scope>NUCLEOTIDE SEQUENCE [LARGE SCALE GENOMIC DNA]</scope>
    <source>
        <strain evidence="1 2">T37</strain>
    </source>
</reference>
<dbReference type="Proteomes" id="UP000475117">
    <property type="component" value="Chromosome"/>
</dbReference>
<dbReference type="EMBL" id="CP066776">
    <property type="protein sequence ID" value="QQL44401.1"/>
    <property type="molecule type" value="Genomic_DNA"/>
</dbReference>
<keyword evidence="2" id="KW-1185">Reference proteome</keyword>
<sequence length="128" mass="14761">MKPKWDKKWKAKEVRAKALSEWRGYAEPRSIETNLRPAGDLVRVVMQKMNLSDQMDEEEVKGAWAEVAGPFLAQQSFPDSLRAGILKVRVIQPTVKFTLERELKPQLLQRLQQKLGAQVVRDLKFFIG</sequence>
<protein>
    <submittedName>
        <fullName evidence="1">DUF721 domain-containing protein</fullName>
    </submittedName>
</protein>
<dbReference type="PANTHER" id="PTHR36456:SF1">
    <property type="entry name" value="UPF0232 PROTEIN SCO3875"/>
    <property type="match status" value="1"/>
</dbReference>
<dbReference type="RefSeq" id="WP_235203398.1">
    <property type="nucleotide sequence ID" value="NZ_CP066776.1"/>
</dbReference>
<evidence type="ECO:0000313" key="1">
    <source>
        <dbReference type="EMBL" id="QQL44401.1"/>
    </source>
</evidence>
<dbReference type="AlphaFoldDB" id="A0A6B3L912"/>
<dbReference type="PANTHER" id="PTHR36456">
    <property type="entry name" value="UPF0232 PROTEIN SCO3875"/>
    <property type="match status" value="1"/>
</dbReference>
<dbReference type="KEGG" id="soa:G3M56_010965"/>
<name>A0A6B3L912_9BACT</name>
<organism evidence="1 2">
    <name type="scientific">Sulfuriroseicoccus oceanibius</name>
    <dbReference type="NCBI Taxonomy" id="2707525"/>
    <lineage>
        <taxon>Bacteria</taxon>
        <taxon>Pseudomonadati</taxon>
        <taxon>Verrucomicrobiota</taxon>
        <taxon>Verrucomicrobiia</taxon>
        <taxon>Verrucomicrobiales</taxon>
        <taxon>Verrucomicrobiaceae</taxon>
        <taxon>Sulfuriroseicoccus</taxon>
    </lineage>
</organism>